<sequence length="257" mass="30849">MTLNVINEKEKILREESFIHKSQKRLRSGSFYDGKKFHVIHKNYVGQRYKRKINICDLSEEVLFEILIHVTADELLYTSETCRKLHQTCNSEYLWKHRCKNDFKLETKWAKYSYRYLYEMIFKSKVVCNYLTPVSHLKSLIVWYLIDPCAPCKNAECLTVNNAKLIWGITQKEYIDNADISTYRDIVNNTCSWKRLHNALLEKYGGIIPMQNYVLRRCLRLRKTLDRRFNYFLNECQGFHCYYRSLYLGDGNVGWIR</sequence>
<dbReference type="PROSITE" id="PS50181">
    <property type="entry name" value="FBOX"/>
    <property type="match status" value="1"/>
</dbReference>
<evidence type="ECO:0000259" key="1">
    <source>
        <dbReference type="PROSITE" id="PS50181"/>
    </source>
</evidence>
<dbReference type="Proteomes" id="UP001652625">
    <property type="component" value="Chromosome 12"/>
</dbReference>
<accession>A0ABM4D715</accession>
<dbReference type="GeneID" id="101238866"/>
<dbReference type="Gene3D" id="1.20.1280.50">
    <property type="match status" value="1"/>
</dbReference>
<keyword evidence="2" id="KW-1185">Reference proteome</keyword>
<evidence type="ECO:0000313" key="3">
    <source>
        <dbReference type="RefSeq" id="XP_065670100.1"/>
    </source>
</evidence>
<name>A0ABM4D715_HYDVU</name>
<proteinExistence type="predicted"/>
<reference evidence="3" key="1">
    <citation type="submission" date="2025-08" db="UniProtKB">
        <authorList>
            <consortium name="RefSeq"/>
        </authorList>
    </citation>
    <scope>IDENTIFICATION</scope>
</reference>
<dbReference type="Pfam" id="PF12937">
    <property type="entry name" value="F-box-like"/>
    <property type="match status" value="1"/>
</dbReference>
<dbReference type="RefSeq" id="XP_065670100.1">
    <property type="nucleotide sequence ID" value="XM_065814028.1"/>
</dbReference>
<dbReference type="SUPFAM" id="SSF81383">
    <property type="entry name" value="F-box domain"/>
    <property type="match status" value="1"/>
</dbReference>
<dbReference type="InterPro" id="IPR001810">
    <property type="entry name" value="F-box_dom"/>
</dbReference>
<feature type="domain" description="F-box" evidence="1">
    <location>
        <begin position="52"/>
        <end position="98"/>
    </location>
</feature>
<evidence type="ECO:0000313" key="2">
    <source>
        <dbReference type="Proteomes" id="UP001652625"/>
    </source>
</evidence>
<dbReference type="InterPro" id="IPR036047">
    <property type="entry name" value="F-box-like_dom_sf"/>
</dbReference>
<protein>
    <submittedName>
        <fullName evidence="3">Uncharacterized protein LOC101238866 isoform X2</fullName>
    </submittedName>
</protein>
<organism evidence="2 3">
    <name type="scientific">Hydra vulgaris</name>
    <name type="common">Hydra</name>
    <name type="synonym">Hydra attenuata</name>
    <dbReference type="NCBI Taxonomy" id="6087"/>
    <lineage>
        <taxon>Eukaryota</taxon>
        <taxon>Metazoa</taxon>
        <taxon>Cnidaria</taxon>
        <taxon>Hydrozoa</taxon>
        <taxon>Hydroidolina</taxon>
        <taxon>Anthoathecata</taxon>
        <taxon>Aplanulata</taxon>
        <taxon>Hydridae</taxon>
        <taxon>Hydra</taxon>
    </lineage>
</organism>
<gene>
    <name evidence="3" type="primary">LOC101238866</name>
</gene>